<comment type="caution">
    <text evidence="2">The sequence shown here is derived from an EMBL/GenBank/DDBJ whole genome shotgun (WGS) entry which is preliminary data.</text>
</comment>
<dbReference type="InterPro" id="IPR013216">
    <property type="entry name" value="Methyltransf_11"/>
</dbReference>
<dbReference type="Gene3D" id="3.40.50.150">
    <property type="entry name" value="Vaccinia Virus protein VP39"/>
    <property type="match status" value="1"/>
</dbReference>
<evidence type="ECO:0000259" key="1">
    <source>
        <dbReference type="Pfam" id="PF08241"/>
    </source>
</evidence>
<organism evidence="2 3">
    <name type="scientific">Candidatus Woesebacteria bacterium GW2011_GWB1_38_5b</name>
    <dbReference type="NCBI Taxonomy" id="1618569"/>
    <lineage>
        <taxon>Bacteria</taxon>
        <taxon>Candidatus Woeseibacteriota</taxon>
    </lineage>
</organism>
<dbReference type="CDD" id="cd02440">
    <property type="entry name" value="AdoMet_MTases"/>
    <property type="match status" value="1"/>
</dbReference>
<dbReference type="Proteomes" id="UP000034181">
    <property type="component" value="Unassembled WGS sequence"/>
</dbReference>
<dbReference type="AlphaFoldDB" id="A0A0G0NF67"/>
<evidence type="ECO:0000313" key="3">
    <source>
        <dbReference type="Proteomes" id="UP000034181"/>
    </source>
</evidence>
<proteinExistence type="predicted"/>
<name>A0A0G0NF67_9BACT</name>
<evidence type="ECO:0000313" key="2">
    <source>
        <dbReference type="EMBL" id="KKQ75736.1"/>
    </source>
</evidence>
<dbReference type="InterPro" id="IPR029063">
    <property type="entry name" value="SAM-dependent_MTases_sf"/>
</dbReference>
<accession>A0A0G0NF67</accession>
<dbReference type="GO" id="GO:0008757">
    <property type="term" value="F:S-adenosylmethionine-dependent methyltransferase activity"/>
    <property type="evidence" value="ECO:0007669"/>
    <property type="project" value="InterPro"/>
</dbReference>
<gene>
    <name evidence="2" type="ORF">US96_C0005G0009</name>
</gene>
<protein>
    <recommendedName>
        <fullName evidence="1">Methyltransferase type 11 domain-containing protein</fullName>
    </recommendedName>
</protein>
<dbReference type="EMBL" id="LBUZ01000005">
    <property type="protein sequence ID" value="KKQ75736.1"/>
    <property type="molecule type" value="Genomic_DNA"/>
</dbReference>
<dbReference type="Pfam" id="PF08241">
    <property type="entry name" value="Methyltransf_11"/>
    <property type="match status" value="1"/>
</dbReference>
<dbReference type="SUPFAM" id="SSF53335">
    <property type="entry name" value="S-adenosyl-L-methionine-dependent methyltransferases"/>
    <property type="match status" value="1"/>
</dbReference>
<sequence length="236" mass="27442">MSTQKYNTLDPDLFMKYAHHMLESRIINAVTTRVNKPNLSICDVGGANGIISNAIILKSPFKIRANVLDVFTKYKDQLVNNGIHFIRGSIIKNKFKDNSFDFVIFRDVMHHIIVGGTKETQKNQVKAFEEMIRITKKGGFIIFEEEINNSTLSSRILFYLSKIANRINVQVANINIGKVVVSFMSKKEIEEILDKYPNEIKVLKRQFIRWNFSFLWKSTMLMNKFYRAFYVIQKIG</sequence>
<feature type="domain" description="Methyltransferase type 11" evidence="1">
    <location>
        <begin position="75"/>
        <end position="143"/>
    </location>
</feature>
<reference evidence="2 3" key="1">
    <citation type="journal article" date="2015" name="Nature">
        <title>rRNA introns, odd ribosomes, and small enigmatic genomes across a large radiation of phyla.</title>
        <authorList>
            <person name="Brown C.T."/>
            <person name="Hug L.A."/>
            <person name="Thomas B.C."/>
            <person name="Sharon I."/>
            <person name="Castelle C.J."/>
            <person name="Singh A."/>
            <person name="Wilkins M.J."/>
            <person name="Williams K.H."/>
            <person name="Banfield J.F."/>
        </authorList>
    </citation>
    <scope>NUCLEOTIDE SEQUENCE [LARGE SCALE GENOMIC DNA]</scope>
</reference>